<dbReference type="Proteomes" id="UP001565927">
    <property type="component" value="Unassembled WGS sequence"/>
</dbReference>
<accession>A0ABV4H1U5</accession>
<feature type="region of interest" description="Disordered" evidence="1">
    <location>
        <begin position="1"/>
        <end position="28"/>
    </location>
</feature>
<sequence length="245" mass="23640">MRTAVGPVRGRDVAQATGRPGAATRRVGAPSWRDPRLLVGLLLVTGSVVLGSVVVGRAQGTTAVWGLAHAVGAGQTLTASDLTVVQVRLDPATAGRYVPADVPAGSVAGEGVVALRGLGAGELLPRASVGAADDLTARPVTVPVEGAVPPGVAVGSLVDLWVVPAGTDGVVTVDGADTAPAAPERLVAAAEVSAVVTGGGALATRAGADVQVVVPQDVLPAVLRAGGSGDDLVLVPVPGGAGGGS</sequence>
<reference evidence="2 3" key="1">
    <citation type="submission" date="2024-07" db="EMBL/GenBank/DDBJ databases">
        <authorList>
            <person name="Thanompreechachai J."/>
            <person name="Duangmal K."/>
        </authorList>
    </citation>
    <scope>NUCLEOTIDE SEQUENCE [LARGE SCALE GENOMIC DNA]</scope>
    <source>
        <strain evidence="2 3">LSe6-4</strain>
    </source>
</reference>
<dbReference type="RefSeq" id="WP_370441768.1">
    <property type="nucleotide sequence ID" value="NZ_JBGFTU010000013.1"/>
</dbReference>
<name>A0ABV4H1U5_9ACTN</name>
<evidence type="ECO:0000313" key="3">
    <source>
        <dbReference type="Proteomes" id="UP001565927"/>
    </source>
</evidence>
<proteinExistence type="predicted"/>
<keyword evidence="3" id="KW-1185">Reference proteome</keyword>
<gene>
    <name evidence="2" type="ORF">AB2L27_12325</name>
</gene>
<evidence type="ECO:0000313" key="2">
    <source>
        <dbReference type="EMBL" id="MEZ0165539.1"/>
    </source>
</evidence>
<organism evidence="2 3">
    <name type="scientific">Kineococcus halophytocola</name>
    <dbReference type="NCBI Taxonomy" id="3234027"/>
    <lineage>
        <taxon>Bacteria</taxon>
        <taxon>Bacillati</taxon>
        <taxon>Actinomycetota</taxon>
        <taxon>Actinomycetes</taxon>
        <taxon>Kineosporiales</taxon>
        <taxon>Kineosporiaceae</taxon>
        <taxon>Kineococcus</taxon>
    </lineage>
</organism>
<evidence type="ECO:0008006" key="4">
    <source>
        <dbReference type="Google" id="ProtNLM"/>
    </source>
</evidence>
<comment type="caution">
    <text evidence="2">The sequence shown here is derived from an EMBL/GenBank/DDBJ whole genome shotgun (WGS) entry which is preliminary data.</text>
</comment>
<dbReference type="EMBL" id="JBGFTU010000013">
    <property type="protein sequence ID" value="MEZ0165539.1"/>
    <property type="molecule type" value="Genomic_DNA"/>
</dbReference>
<evidence type="ECO:0000256" key="1">
    <source>
        <dbReference type="SAM" id="MobiDB-lite"/>
    </source>
</evidence>
<protein>
    <recommendedName>
        <fullName evidence="4">SAF domain-containing protein</fullName>
    </recommendedName>
</protein>